<keyword evidence="3" id="KW-1185">Reference proteome</keyword>
<dbReference type="AlphaFoldDB" id="A4A4T2"/>
<evidence type="ECO:0000256" key="1">
    <source>
        <dbReference type="SAM" id="SignalP"/>
    </source>
</evidence>
<proteinExistence type="predicted"/>
<evidence type="ECO:0000313" key="2">
    <source>
        <dbReference type="EMBL" id="EAQ98803.2"/>
    </source>
</evidence>
<reference evidence="2 3" key="1">
    <citation type="journal article" date="2007" name="Proc. Natl. Acad. Sci. U.S.A.">
        <title>Characterization of a marine gammaproteobacterium capable of aerobic anoxygenic photosynthesis.</title>
        <authorList>
            <person name="Fuchs B.M."/>
            <person name="Spring S."/>
            <person name="Teeling H."/>
            <person name="Quast C."/>
            <person name="Wulf J."/>
            <person name="Schattenhofer M."/>
            <person name="Yan S."/>
            <person name="Ferriera S."/>
            <person name="Johnson J."/>
            <person name="Glockner F.O."/>
            <person name="Amann R."/>
        </authorList>
    </citation>
    <scope>NUCLEOTIDE SEQUENCE [LARGE SCALE GENOMIC DNA]</scope>
    <source>
        <strain evidence="2">KT71</strain>
    </source>
</reference>
<keyword evidence="1" id="KW-0732">Signal</keyword>
<dbReference type="Proteomes" id="UP000019205">
    <property type="component" value="Chromosome"/>
</dbReference>
<dbReference type="EMBL" id="AAOA02000003">
    <property type="protein sequence ID" value="EAQ98803.2"/>
    <property type="molecule type" value="Genomic_DNA"/>
</dbReference>
<sequence>MNALRLLFASLMFVSCCTTGADEPSDREILELEARGFMDRYLAVYNRRFGHPERGAKFREELGELVTMPLMIAPPMTKPRVPASVSAFTKNFEAFVNMLDSKKVMRLEWQRVQLQILTPNKILANNVGHGLNAAGEVVYETVSLYLLVRDEGDWKIALFSPYDVKNS</sequence>
<accession>A4A4T2</accession>
<comment type="caution">
    <text evidence="2">The sequence shown here is derived from an EMBL/GenBank/DDBJ whole genome shotgun (WGS) entry which is preliminary data.</text>
</comment>
<gene>
    <name evidence="2" type="ORF">KT71_09257</name>
</gene>
<dbReference type="STRING" id="314285.KT71_09257"/>
<protein>
    <recommendedName>
        <fullName evidence="4">DUF4440 domain-containing protein</fullName>
    </recommendedName>
</protein>
<dbReference type="PROSITE" id="PS51257">
    <property type="entry name" value="PROKAR_LIPOPROTEIN"/>
    <property type="match status" value="1"/>
</dbReference>
<organism evidence="2 3">
    <name type="scientific">Congregibacter litoralis KT71</name>
    <dbReference type="NCBI Taxonomy" id="314285"/>
    <lineage>
        <taxon>Bacteria</taxon>
        <taxon>Pseudomonadati</taxon>
        <taxon>Pseudomonadota</taxon>
        <taxon>Gammaproteobacteria</taxon>
        <taxon>Cellvibrionales</taxon>
        <taxon>Halieaceae</taxon>
        <taxon>Congregibacter</taxon>
    </lineage>
</organism>
<name>A4A4T2_9GAMM</name>
<reference evidence="2 3" key="2">
    <citation type="journal article" date="2009" name="PLoS ONE">
        <title>The photosynthetic apparatus and its regulation in the aerobic gammaproteobacterium Congregibacter litoralis gen. nov., sp. nov.</title>
        <authorList>
            <person name="Spring S."/>
            <person name="Lunsdorf H."/>
            <person name="Fuchs B.M."/>
            <person name="Tindall B.J."/>
        </authorList>
    </citation>
    <scope>NUCLEOTIDE SEQUENCE [LARGE SCALE GENOMIC DNA]</scope>
    <source>
        <strain evidence="2">KT71</strain>
    </source>
</reference>
<feature type="chain" id="PRO_5002664116" description="DUF4440 domain-containing protein" evidence="1">
    <location>
        <begin position="22"/>
        <end position="167"/>
    </location>
</feature>
<evidence type="ECO:0000313" key="3">
    <source>
        <dbReference type="Proteomes" id="UP000019205"/>
    </source>
</evidence>
<dbReference type="HOGENOM" id="CLU_1591723_0_0_6"/>
<feature type="signal peptide" evidence="1">
    <location>
        <begin position="1"/>
        <end position="21"/>
    </location>
</feature>
<evidence type="ECO:0008006" key="4">
    <source>
        <dbReference type="Google" id="ProtNLM"/>
    </source>
</evidence>